<feature type="region of interest" description="Disordered" evidence="1">
    <location>
        <begin position="205"/>
        <end position="229"/>
    </location>
</feature>
<evidence type="ECO:0000313" key="3">
    <source>
        <dbReference type="Proteomes" id="UP000479190"/>
    </source>
</evidence>
<sequence>MPVAIISPIRLQSRESRVQDVEPGCKKAGRAGAAAAEGGFAFACGCTKENADCGWLRSRTVTVKSLNNLAISSSLRSVIFARCSFCMIRIFCASNCDCVLCVGMSIATDAYDGGCSKRIVSAFGCNVRLLERVTTGSRARAPCVTSSNDIDLSSSLSSANSHSLVGVRQVIVTILYRSSLRSTAQTSIRNPRLLAATFSPFEKVSRSTQGKTQGFSEATNTSSSSYASDTPNNMATVDAPIVVSGIALFCELSLSSCRGCIFAEAVCPCDSLLRYRMKHINVYDNLKTYGDLRRDFEKFSSFGNKKALAKECFSTINPPLFNEDNNVRVLEKCVIPELHILQGFVNHLFWDGLVPLVGIDKALLWPKKLKLIAKNYHGRIFEGNACRKLLEKADDLLDIEIYGNGAGNCNNQYTFNTGLSISTRYNTRIMQSRYQHHVIILDSDEEEARDIPRQSKPIHPFFAPYRRVAPQRPRILSDVMLKTAKIRPLRVADARTSARTRPYVRRHSNPVAEANESPDIFGNLANLDNYPFRPAPTISQLARTHGGYLRGITRLFSGLGSPNDYIGVTITSDSLTNESLWLSFRPVRDFTAEDLWEVFFNAAQTVFWAMSIVSEADLTKEEMFTLLFCAVIATQGVEVYIARSNKLPF</sequence>
<keyword evidence="3" id="KW-1185">Reference proteome</keyword>
<dbReference type="EMBL" id="CADCXV010001041">
    <property type="protein sequence ID" value="CAB0040670.1"/>
    <property type="molecule type" value="Genomic_DNA"/>
</dbReference>
<dbReference type="OrthoDB" id="7699598at2759"/>
<dbReference type="AlphaFoldDB" id="A0A6H5ISW4"/>
<accession>A0A6H5ISW4</accession>
<evidence type="ECO:0000313" key="2">
    <source>
        <dbReference type="EMBL" id="CAB0040670.1"/>
    </source>
</evidence>
<organism evidence="2 3">
    <name type="scientific">Trichogramma brassicae</name>
    <dbReference type="NCBI Taxonomy" id="86971"/>
    <lineage>
        <taxon>Eukaryota</taxon>
        <taxon>Metazoa</taxon>
        <taxon>Ecdysozoa</taxon>
        <taxon>Arthropoda</taxon>
        <taxon>Hexapoda</taxon>
        <taxon>Insecta</taxon>
        <taxon>Pterygota</taxon>
        <taxon>Neoptera</taxon>
        <taxon>Endopterygota</taxon>
        <taxon>Hymenoptera</taxon>
        <taxon>Apocrita</taxon>
        <taxon>Proctotrupomorpha</taxon>
        <taxon>Chalcidoidea</taxon>
        <taxon>Trichogrammatidae</taxon>
        <taxon>Trichogramma</taxon>
    </lineage>
</organism>
<feature type="compositionally biased region" description="Polar residues" evidence="1">
    <location>
        <begin position="206"/>
        <end position="229"/>
    </location>
</feature>
<feature type="non-terminal residue" evidence="2">
    <location>
        <position position="649"/>
    </location>
</feature>
<evidence type="ECO:0000256" key="1">
    <source>
        <dbReference type="SAM" id="MobiDB-lite"/>
    </source>
</evidence>
<name>A0A6H5ISW4_9HYME</name>
<gene>
    <name evidence="2" type="ORF">TBRA_LOCUS12366</name>
</gene>
<protein>
    <submittedName>
        <fullName evidence="2">Uncharacterized protein</fullName>
    </submittedName>
</protein>
<dbReference type="Proteomes" id="UP000479190">
    <property type="component" value="Unassembled WGS sequence"/>
</dbReference>
<proteinExistence type="predicted"/>
<reference evidence="2 3" key="1">
    <citation type="submission" date="2020-02" db="EMBL/GenBank/DDBJ databases">
        <authorList>
            <person name="Ferguson B K."/>
        </authorList>
    </citation>
    <scope>NUCLEOTIDE SEQUENCE [LARGE SCALE GENOMIC DNA]</scope>
</reference>